<dbReference type="AlphaFoldDB" id="A0A4U5MDT4"/>
<keyword evidence="1" id="KW-1133">Transmembrane helix</keyword>
<keyword evidence="3" id="KW-1185">Reference proteome</keyword>
<feature type="transmembrane region" description="Helical" evidence="1">
    <location>
        <begin position="42"/>
        <end position="61"/>
    </location>
</feature>
<reference evidence="2 3" key="2">
    <citation type="journal article" date="2019" name="G3 (Bethesda)">
        <title>Hybrid Assembly of the Genome of the Entomopathogenic Nematode Steinernema carpocapsae Identifies the X-Chromosome.</title>
        <authorList>
            <person name="Serra L."/>
            <person name="Macchietto M."/>
            <person name="Macias-Munoz A."/>
            <person name="McGill C.J."/>
            <person name="Rodriguez I.M."/>
            <person name="Rodriguez B."/>
            <person name="Murad R."/>
            <person name="Mortazavi A."/>
        </authorList>
    </citation>
    <scope>NUCLEOTIDE SEQUENCE [LARGE SCALE GENOMIC DNA]</scope>
    <source>
        <strain evidence="2 3">ALL</strain>
    </source>
</reference>
<gene>
    <name evidence="2" type="ORF">L596_023498</name>
</gene>
<evidence type="ECO:0000313" key="3">
    <source>
        <dbReference type="Proteomes" id="UP000298663"/>
    </source>
</evidence>
<dbReference type="Proteomes" id="UP000298663">
    <property type="component" value="Unassembled WGS sequence"/>
</dbReference>
<proteinExistence type="predicted"/>
<evidence type="ECO:0000313" key="2">
    <source>
        <dbReference type="EMBL" id="TKR67327.1"/>
    </source>
</evidence>
<sequence>MTEKRRRRTRVTLVYLMVHPCIYLSCYSIWQQVALGFRFDGPPFYTSYCRRFALVIVFYVCDRMRIMFMINLADFAFIRFRSVAALPYPFSGG</sequence>
<protein>
    <submittedName>
        <fullName evidence="2">Uncharacterized protein</fullName>
    </submittedName>
</protein>
<comment type="caution">
    <text evidence="2">The sequence shown here is derived from an EMBL/GenBank/DDBJ whole genome shotgun (WGS) entry which is preliminary data.</text>
</comment>
<reference evidence="2 3" key="1">
    <citation type="journal article" date="2015" name="Genome Biol.">
        <title>Comparative genomics of Steinernema reveals deeply conserved gene regulatory networks.</title>
        <authorList>
            <person name="Dillman A.R."/>
            <person name="Macchietto M."/>
            <person name="Porter C.F."/>
            <person name="Rogers A."/>
            <person name="Williams B."/>
            <person name="Antoshechkin I."/>
            <person name="Lee M.M."/>
            <person name="Goodwin Z."/>
            <person name="Lu X."/>
            <person name="Lewis E.E."/>
            <person name="Goodrich-Blair H."/>
            <person name="Stock S.P."/>
            <person name="Adams B.J."/>
            <person name="Sternberg P.W."/>
            <person name="Mortazavi A."/>
        </authorList>
    </citation>
    <scope>NUCLEOTIDE SEQUENCE [LARGE SCALE GENOMIC DNA]</scope>
    <source>
        <strain evidence="2 3">ALL</strain>
    </source>
</reference>
<keyword evidence="1" id="KW-0812">Transmembrane</keyword>
<evidence type="ECO:0000256" key="1">
    <source>
        <dbReference type="SAM" id="Phobius"/>
    </source>
</evidence>
<feature type="transmembrane region" description="Helical" evidence="1">
    <location>
        <begin position="12"/>
        <end position="30"/>
    </location>
</feature>
<accession>A0A4U5MDT4</accession>
<organism evidence="2 3">
    <name type="scientific">Steinernema carpocapsae</name>
    <name type="common">Entomopathogenic nematode</name>
    <dbReference type="NCBI Taxonomy" id="34508"/>
    <lineage>
        <taxon>Eukaryota</taxon>
        <taxon>Metazoa</taxon>
        <taxon>Ecdysozoa</taxon>
        <taxon>Nematoda</taxon>
        <taxon>Chromadorea</taxon>
        <taxon>Rhabditida</taxon>
        <taxon>Tylenchina</taxon>
        <taxon>Panagrolaimomorpha</taxon>
        <taxon>Strongyloidoidea</taxon>
        <taxon>Steinernematidae</taxon>
        <taxon>Steinernema</taxon>
    </lineage>
</organism>
<dbReference type="EMBL" id="AZBU02000008">
    <property type="protein sequence ID" value="TKR67327.1"/>
    <property type="molecule type" value="Genomic_DNA"/>
</dbReference>
<name>A0A4U5MDT4_STECR</name>
<keyword evidence="1" id="KW-0472">Membrane</keyword>